<organism evidence="3 4">
    <name type="scientific">Gnomoniopsis smithogilvyi</name>
    <dbReference type="NCBI Taxonomy" id="1191159"/>
    <lineage>
        <taxon>Eukaryota</taxon>
        <taxon>Fungi</taxon>
        <taxon>Dikarya</taxon>
        <taxon>Ascomycota</taxon>
        <taxon>Pezizomycotina</taxon>
        <taxon>Sordariomycetes</taxon>
        <taxon>Sordariomycetidae</taxon>
        <taxon>Diaporthales</taxon>
        <taxon>Gnomoniaceae</taxon>
        <taxon>Gnomoniopsis</taxon>
    </lineage>
</organism>
<dbReference type="EMBL" id="JAPEVB010000005">
    <property type="protein sequence ID" value="KAJ4387369.1"/>
    <property type="molecule type" value="Genomic_DNA"/>
</dbReference>
<keyword evidence="4" id="KW-1185">Reference proteome</keyword>
<evidence type="ECO:0000256" key="1">
    <source>
        <dbReference type="SAM" id="MobiDB-lite"/>
    </source>
</evidence>
<feature type="compositionally biased region" description="Basic and acidic residues" evidence="1">
    <location>
        <begin position="50"/>
        <end position="62"/>
    </location>
</feature>
<proteinExistence type="predicted"/>
<feature type="transmembrane region" description="Helical" evidence="2">
    <location>
        <begin position="96"/>
        <end position="121"/>
    </location>
</feature>
<evidence type="ECO:0000256" key="2">
    <source>
        <dbReference type="SAM" id="Phobius"/>
    </source>
</evidence>
<keyword evidence="2" id="KW-1133">Transmembrane helix</keyword>
<feature type="compositionally biased region" description="Pro residues" evidence="1">
    <location>
        <begin position="12"/>
        <end position="21"/>
    </location>
</feature>
<protein>
    <submittedName>
        <fullName evidence="3">Uncharacterized protein</fullName>
    </submittedName>
</protein>
<dbReference type="AlphaFoldDB" id="A0A9W8YKU1"/>
<feature type="compositionally biased region" description="Polar residues" evidence="1">
    <location>
        <begin position="35"/>
        <end position="47"/>
    </location>
</feature>
<keyword evidence="2" id="KW-0472">Membrane</keyword>
<gene>
    <name evidence="3" type="ORF">N0V93_007960</name>
</gene>
<sequence length="129" mass="13491">MGSPSKERAQPDLPPSGPPPVFSLASSEARKQSKENVSPATENTRSQWFRKPDTQRESRSPGEEPPQPGPNDVEVGGEVAADPDKNSICGCSKANFIIILFFMIVLLAAAVGGGVGGSLFASKRSIGPA</sequence>
<keyword evidence="2" id="KW-0812">Transmembrane</keyword>
<name>A0A9W8YKU1_9PEZI</name>
<feature type="region of interest" description="Disordered" evidence="1">
    <location>
        <begin position="1"/>
        <end position="82"/>
    </location>
</feature>
<evidence type="ECO:0000313" key="3">
    <source>
        <dbReference type="EMBL" id="KAJ4387369.1"/>
    </source>
</evidence>
<dbReference type="Proteomes" id="UP001140453">
    <property type="component" value="Unassembled WGS sequence"/>
</dbReference>
<comment type="caution">
    <text evidence="3">The sequence shown here is derived from an EMBL/GenBank/DDBJ whole genome shotgun (WGS) entry which is preliminary data.</text>
</comment>
<reference evidence="3" key="1">
    <citation type="submission" date="2022-10" db="EMBL/GenBank/DDBJ databases">
        <title>Tapping the CABI collections for fungal endophytes: first genome assemblies for Collariella, Neodidymelliopsis, Ascochyta clinopodiicola, Didymella pomorum, Didymosphaeria variabile, Neocosmospora piperis and Neocucurbitaria cava.</title>
        <authorList>
            <person name="Hill R."/>
        </authorList>
    </citation>
    <scope>NUCLEOTIDE SEQUENCE</scope>
    <source>
        <strain evidence="3">IMI 355082</strain>
    </source>
</reference>
<evidence type="ECO:0000313" key="4">
    <source>
        <dbReference type="Proteomes" id="UP001140453"/>
    </source>
</evidence>
<feature type="compositionally biased region" description="Basic and acidic residues" evidence="1">
    <location>
        <begin position="1"/>
        <end position="10"/>
    </location>
</feature>
<accession>A0A9W8YKU1</accession>